<keyword evidence="1" id="KW-0472">Membrane</keyword>
<evidence type="ECO:0000313" key="2">
    <source>
        <dbReference type="EMBL" id="MFD1125727.1"/>
    </source>
</evidence>
<name>A0ABW3PJ37_9LACO</name>
<feature type="transmembrane region" description="Helical" evidence="1">
    <location>
        <begin position="12"/>
        <end position="40"/>
    </location>
</feature>
<dbReference type="Proteomes" id="UP001597156">
    <property type="component" value="Unassembled WGS sequence"/>
</dbReference>
<keyword evidence="3" id="KW-1185">Reference proteome</keyword>
<protein>
    <submittedName>
        <fullName evidence="2">Uncharacterized protein</fullName>
    </submittedName>
</protein>
<proteinExistence type="predicted"/>
<evidence type="ECO:0000313" key="3">
    <source>
        <dbReference type="Proteomes" id="UP001597156"/>
    </source>
</evidence>
<evidence type="ECO:0000256" key="1">
    <source>
        <dbReference type="SAM" id="Phobius"/>
    </source>
</evidence>
<organism evidence="2 3">
    <name type="scientific">Lentilactobacillus raoultii</name>
    <dbReference type="NCBI Taxonomy" id="1987503"/>
    <lineage>
        <taxon>Bacteria</taxon>
        <taxon>Bacillati</taxon>
        <taxon>Bacillota</taxon>
        <taxon>Bacilli</taxon>
        <taxon>Lactobacillales</taxon>
        <taxon>Lactobacillaceae</taxon>
        <taxon>Lentilactobacillus</taxon>
    </lineage>
</organism>
<dbReference type="EMBL" id="JBHTLH010000037">
    <property type="protein sequence ID" value="MFD1125727.1"/>
    <property type="molecule type" value="Genomic_DNA"/>
</dbReference>
<dbReference type="RefSeq" id="WP_225419016.1">
    <property type="nucleotide sequence ID" value="NZ_JBHTLH010000037.1"/>
</dbReference>
<keyword evidence="1" id="KW-0812">Transmembrane</keyword>
<comment type="caution">
    <text evidence="2">The sequence shown here is derived from an EMBL/GenBank/DDBJ whole genome shotgun (WGS) entry which is preliminary data.</text>
</comment>
<gene>
    <name evidence="2" type="ORF">ACFQ22_10240</name>
</gene>
<sequence>MTDKLWLKWFFVFFYLIMGVLLLMGHSMIVMAMMAVGMLLESLDSLIETYLNREPKETSGLQKRHQA</sequence>
<keyword evidence="1" id="KW-1133">Transmembrane helix</keyword>
<reference evidence="3" key="1">
    <citation type="journal article" date="2019" name="Int. J. Syst. Evol. Microbiol.">
        <title>The Global Catalogue of Microorganisms (GCM) 10K type strain sequencing project: providing services to taxonomists for standard genome sequencing and annotation.</title>
        <authorList>
            <consortium name="The Broad Institute Genomics Platform"/>
            <consortium name="The Broad Institute Genome Sequencing Center for Infectious Disease"/>
            <person name="Wu L."/>
            <person name="Ma J."/>
        </authorList>
    </citation>
    <scope>NUCLEOTIDE SEQUENCE [LARGE SCALE GENOMIC DNA]</scope>
    <source>
        <strain evidence="3">CCUG 71848</strain>
    </source>
</reference>
<accession>A0ABW3PJ37</accession>